<keyword evidence="1" id="KW-0472">Membrane</keyword>
<dbReference type="EMBL" id="LMVM01000001">
    <property type="protein sequence ID" value="PAV06032.1"/>
    <property type="molecule type" value="Genomic_DNA"/>
</dbReference>
<dbReference type="AlphaFoldDB" id="A0A2A2H9C8"/>
<feature type="transmembrane region" description="Helical" evidence="1">
    <location>
        <begin position="131"/>
        <end position="148"/>
    </location>
</feature>
<protein>
    <submittedName>
        <fullName evidence="2">Uncharacterized protein</fullName>
    </submittedName>
</protein>
<reference evidence="2 3" key="1">
    <citation type="journal article" date="2017" name="BMC Genomics">
        <title>Genomic analysis of methanogenic archaea reveals a shift towards energy conservation.</title>
        <authorList>
            <person name="Gilmore S.P."/>
            <person name="Henske J.K."/>
            <person name="Sexton J.A."/>
            <person name="Solomon K.V."/>
            <person name="Seppala S."/>
            <person name="Yoo J.I."/>
            <person name="Huyett L.M."/>
            <person name="Pressman A."/>
            <person name="Cogan J.Z."/>
            <person name="Kivenson V."/>
            <person name="Peng X."/>
            <person name="Tan Y."/>
            <person name="Valentine D.L."/>
            <person name="O'Malley M.A."/>
        </authorList>
    </citation>
    <scope>NUCLEOTIDE SEQUENCE [LARGE SCALE GENOMIC DNA]</scope>
    <source>
        <strain evidence="2 3">M.o.H.</strain>
    </source>
</reference>
<keyword evidence="1" id="KW-1133">Transmembrane helix</keyword>
<keyword evidence="3" id="KW-1185">Reference proteome</keyword>
<comment type="caution">
    <text evidence="2">The sequence shown here is derived from an EMBL/GenBank/DDBJ whole genome shotgun (WGS) entry which is preliminary data.</text>
</comment>
<name>A0A2A2H9C8_METBR</name>
<keyword evidence="1" id="KW-0812">Transmembrane</keyword>
<sequence length="150" mass="17113">MSGQVTQIKYCKWCGKPFEVKSPNQKYCPADISNCSREAKRESWRKASGKYRKTYKDISNIPQEYKLGSGLLSCHSQVDFDKEYLAIQKEKKRLRLNGVVIGLSMGIQLTSRSFIDDILQRGVAPFFDNPQLLFLVIVLAGVLIFGVYHE</sequence>
<feature type="transmembrane region" description="Helical" evidence="1">
    <location>
        <begin position="94"/>
        <end position="111"/>
    </location>
</feature>
<evidence type="ECO:0000256" key="1">
    <source>
        <dbReference type="SAM" id="Phobius"/>
    </source>
</evidence>
<evidence type="ECO:0000313" key="2">
    <source>
        <dbReference type="EMBL" id="PAV06032.1"/>
    </source>
</evidence>
<accession>A0A2A2H9C8</accession>
<dbReference type="Proteomes" id="UP000217784">
    <property type="component" value="Unassembled WGS sequence"/>
</dbReference>
<dbReference type="OrthoDB" id="67308at2157"/>
<gene>
    <name evidence="2" type="ORF">ASJ80_14415</name>
</gene>
<evidence type="ECO:0000313" key="3">
    <source>
        <dbReference type="Proteomes" id="UP000217784"/>
    </source>
</evidence>
<organism evidence="2 3">
    <name type="scientific">Methanobacterium bryantii</name>
    <dbReference type="NCBI Taxonomy" id="2161"/>
    <lineage>
        <taxon>Archaea</taxon>
        <taxon>Methanobacteriati</taxon>
        <taxon>Methanobacteriota</taxon>
        <taxon>Methanomada group</taxon>
        <taxon>Methanobacteria</taxon>
        <taxon>Methanobacteriales</taxon>
        <taxon>Methanobacteriaceae</taxon>
        <taxon>Methanobacterium</taxon>
    </lineage>
</organism>
<proteinExistence type="predicted"/>